<dbReference type="OrthoDB" id="976214at2"/>
<name>A0A4R0N094_9SPHI</name>
<dbReference type="Proteomes" id="UP000291117">
    <property type="component" value="Unassembled WGS sequence"/>
</dbReference>
<comment type="caution">
    <text evidence="1">The sequence shown here is derived from an EMBL/GenBank/DDBJ whole genome shotgun (WGS) entry which is preliminary data.</text>
</comment>
<dbReference type="RefSeq" id="WP_131610610.1">
    <property type="nucleotide sequence ID" value="NZ_SJSM01000013.1"/>
</dbReference>
<dbReference type="AlphaFoldDB" id="A0A4R0N094"/>
<dbReference type="SUPFAM" id="SSF51197">
    <property type="entry name" value="Clavaminate synthase-like"/>
    <property type="match status" value="1"/>
</dbReference>
<evidence type="ECO:0000313" key="2">
    <source>
        <dbReference type="Proteomes" id="UP000291117"/>
    </source>
</evidence>
<dbReference type="Pfam" id="PF05721">
    <property type="entry name" value="PhyH"/>
    <property type="match status" value="1"/>
</dbReference>
<protein>
    <submittedName>
        <fullName evidence="1">Phytanoyl-CoA dioxygenase</fullName>
    </submittedName>
</protein>
<keyword evidence="2" id="KW-1185">Reference proteome</keyword>
<keyword evidence="1" id="KW-0223">Dioxygenase</keyword>
<evidence type="ECO:0000313" key="1">
    <source>
        <dbReference type="EMBL" id="TCC92707.1"/>
    </source>
</evidence>
<accession>A0A4R0N094</accession>
<dbReference type="EMBL" id="SJSM01000013">
    <property type="protein sequence ID" value="TCC92707.1"/>
    <property type="molecule type" value="Genomic_DNA"/>
</dbReference>
<dbReference type="Gene3D" id="2.60.120.620">
    <property type="entry name" value="q2cbj1_9rhob like domain"/>
    <property type="match status" value="1"/>
</dbReference>
<dbReference type="InterPro" id="IPR008775">
    <property type="entry name" value="Phytyl_CoA_dOase-like"/>
</dbReference>
<proteinExistence type="predicted"/>
<keyword evidence="1" id="KW-0560">Oxidoreductase</keyword>
<dbReference type="GO" id="GO:0016706">
    <property type="term" value="F:2-oxoglutarate-dependent dioxygenase activity"/>
    <property type="evidence" value="ECO:0007669"/>
    <property type="project" value="UniProtKB-ARBA"/>
</dbReference>
<gene>
    <name evidence="1" type="ORF">EZ444_18390</name>
</gene>
<reference evidence="1 2" key="1">
    <citation type="submission" date="2019-02" db="EMBL/GenBank/DDBJ databases">
        <title>Pedobacter sp. RP-3-8 sp. nov., isolated from Arctic soil.</title>
        <authorList>
            <person name="Dahal R.H."/>
        </authorList>
    </citation>
    <scope>NUCLEOTIDE SEQUENCE [LARGE SCALE GENOMIC DNA]</scope>
    <source>
        <strain evidence="1 2">RP-3-8</strain>
    </source>
</reference>
<sequence>MKNKFNYAEATVADFESAVGQYGWVVYENALSEELVDGIINDFTGAYDTRRQIQIENGIDTSMEGTLHHVLERDNFGLYFLEQMFCDKEMRHFLDGKYILNGMSGVINMKNDRPYVQNVHRDLRTFTGNLKMMIQMIVLLDDFTLDNGATYLLSGSHKEDVKPDDEYFYKHADRAIAKRGSIILFDSNLWHAAGKNYTENPRRVITLSFTKPFFKPQFDFPRFLGYEFGETLSEDLRQVVGYNARIPANLYEFYQPVHLRMYQPGQG</sequence>
<organism evidence="1 2">
    <name type="scientific">Pedobacter hiemivivus</name>
    <dbReference type="NCBI Taxonomy" id="2530454"/>
    <lineage>
        <taxon>Bacteria</taxon>
        <taxon>Pseudomonadati</taxon>
        <taxon>Bacteroidota</taxon>
        <taxon>Sphingobacteriia</taxon>
        <taxon>Sphingobacteriales</taxon>
        <taxon>Sphingobacteriaceae</taxon>
        <taxon>Pedobacter</taxon>
    </lineage>
</organism>